<dbReference type="Gene3D" id="3.40.50.720">
    <property type="entry name" value="NAD(P)-binding Rossmann-like Domain"/>
    <property type="match status" value="1"/>
</dbReference>
<dbReference type="InterPro" id="IPR036291">
    <property type="entry name" value="NAD(P)-bd_dom_sf"/>
</dbReference>
<keyword evidence="2" id="KW-0560">Oxidoreductase</keyword>
<dbReference type="SUPFAM" id="SSF48179">
    <property type="entry name" value="6-phosphogluconate dehydrogenase C-terminal domain-like"/>
    <property type="match status" value="1"/>
</dbReference>
<protein>
    <submittedName>
        <fullName evidence="4">Prephenate dehydrogenase</fullName>
    </submittedName>
</protein>
<dbReference type="STRING" id="168276.SAMN05444580_104214"/>
<dbReference type="GO" id="GO:0006571">
    <property type="term" value="P:tyrosine biosynthetic process"/>
    <property type="evidence" value="ECO:0007669"/>
    <property type="project" value="InterPro"/>
</dbReference>
<evidence type="ECO:0000313" key="5">
    <source>
        <dbReference type="Proteomes" id="UP000199417"/>
    </source>
</evidence>
<dbReference type="InterPro" id="IPR008927">
    <property type="entry name" value="6-PGluconate_DH-like_C_sf"/>
</dbReference>
<organism evidence="4 5">
    <name type="scientific">Rhodococcus tukisamuensis</name>
    <dbReference type="NCBI Taxonomy" id="168276"/>
    <lineage>
        <taxon>Bacteria</taxon>
        <taxon>Bacillati</taxon>
        <taxon>Actinomycetota</taxon>
        <taxon>Actinomycetes</taxon>
        <taxon>Mycobacteriales</taxon>
        <taxon>Nocardiaceae</taxon>
        <taxon>Rhodococcus</taxon>
    </lineage>
</organism>
<reference evidence="4 5" key="1">
    <citation type="submission" date="2016-10" db="EMBL/GenBank/DDBJ databases">
        <authorList>
            <person name="de Groot N.N."/>
        </authorList>
    </citation>
    <scope>NUCLEOTIDE SEQUENCE [LARGE SCALE GENOMIC DNA]</scope>
    <source>
        <strain evidence="4 5">JCM 11308</strain>
    </source>
</reference>
<dbReference type="SUPFAM" id="SSF51735">
    <property type="entry name" value="NAD(P)-binding Rossmann-fold domains"/>
    <property type="match status" value="1"/>
</dbReference>
<dbReference type="InterPro" id="IPR050812">
    <property type="entry name" value="Preph/Arog_dehydrog"/>
</dbReference>
<dbReference type="Proteomes" id="UP000199417">
    <property type="component" value="Unassembled WGS sequence"/>
</dbReference>
<dbReference type="PANTHER" id="PTHR21363:SF0">
    <property type="entry name" value="PREPHENATE DEHYDROGENASE [NADP(+)]"/>
    <property type="match status" value="1"/>
</dbReference>
<dbReference type="EMBL" id="FNAB01000004">
    <property type="protein sequence ID" value="SDD41539.1"/>
    <property type="molecule type" value="Genomic_DNA"/>
</dbReference>
<gene>
    <name evidence="4" type="ORF">SAMN05444580_104214</name>
</gene>
<name>A0A1G6UJU3_9NOCA</name>
<comment type="similarity">
    <text evidence="1">Belongs to the prephenate/arogenate dehydrogenase family.</text>
</comment>
<sequence length="295" mass="30030">MSGRPVVAVVGGAGAVGTMLVGLLRDAGAEVLVLDPRAPRRPGEVTGGAPELADAVGAASTVVLAVPEQVALAAAETLPRFLRPGTLLVETLSVKTRFAAALRRSAPDVQAMGINPMFAPSLGMAGRPVSVVVHHDGPGVDAFLGLLDGAGAALVRLSAEEHDTLCAATQAATHAAVLAFGLALADLGVPAEWLAAAAPPPHTVALALLARIGLGSPEVYWDVQAANPSAPRARAALADGLARLSRVCEHGTQAEFEDLLTTARVPLGADAERYADLCARLFRDLLPEAASEVGR</sequence>
<dbReference type="GO" id="GO:0008977">
    <property type="term" value="F:prephenate dehydrogenase (NAD+) activity"/>
    <property type="evidence" value="ECO:0007669"/>
    <property type="project" value="InterPro"/>
</dbReference>
<dbReference type="AlphaFoldDB" id="A0A1G6UJU3"/>
<evidence type="ECO:0000259" key="3">
    <source>
        <dbReference type="PROSITE" id="PS51176"/>
    </source>
</evidence>
<dbReference type="PANTHER" id="PTHR21363">
    <property type="entry name" value="PREPHENATE DEHYDROGENASE"/>
    <property type="match status" value="1"/>
</dbReference>
<evidence type="ECO:0000256" key="1">
    <source>
        <dbReference type="ARBA" id="ARBA00007964"/>
    </source>
</evidence>
<dbReference type="Gene3D" id="1.10.3660.10">
    <property type="entry name" value="6-phosphogluconate dehydrogenase C-terminal like domain"/>
    <property type="match status" value="1"/>
</dbReference>
<dbReference type="InterPro" id="IPR003099">
    <property type="entry name" value="Prephen_DH"/>
</dbReference>
<accession>A0A1G6UJU3</accession>
<evidence type="ECO:0000256" key="2">
    <source>
        <dbReference type="ARBA" id="ARBA00023002"/>
    </source>
</evidence>
<keyword evidence="5" id="KW-1185">Reference proteome</keyword>
<evidence type="ECO:0000313" key="4">
    <source>
        <dbReference type="EMBL" id="SDD41539.1"/>
    </source>
</evidence>
<dbReference type="PROSITE" id="PS51176">
    <property type="entry name" value="PDH_ADH"/>
    <property type="match status" value="1"/>
</dbReference>
<dbReference type="GO" id="GO:0070403">
    <property type="term" value="F:NAD+ binding"/>
    <property type="evidence" value="ECO:0007669"/>
    <property type="project" value="TreeGrafter"/>
</dbReference>
<feature type="domain" description="Prephenate/arogenate dehydrogenase" evidence="3">
    <location>
        <begin position="5"/>
        <end position="278"/>
    </location>
</feature>
<dbReference type="GO" id="GO:0004665">
    <property type="term" value="F:prephenate dehydrogenase (NADP+) activity"/>
    <property type="evidence" value="ECO:0007669"/>
    <property type="project" value="InterPro"/>
</dbReference>
<proteinExistence type="inferred from homology"/>